<evidence type="ECO:0000313" key="3">
    <source>
        <dbReference type="Proteomes" id="UP000323142"/>
    </source>
</evidence>
<dbReference type="Proteomes" id="UP000323142">
    <property type="component" value="Unassembled WGS sequence"/>
</dbReference>
<dbReference type="AlphaFoldDB" id="A0A5B2VEB0"/>
<proteinExistence type="predicted"/>
<dbReference type="OrthoDB" id="9799173at2"/>
<sequence length="171" mass="19534">MALAAPYDARVVANLILDMAEERGLELTQVSLLKILYFSHGWFLALNDRPLIKQDFEAWKHGPVVKVVRDEFKRFGGGPISSRATRLDLLTGSRIEVPAVVSGSDYDFVQAIFDEYRGYSAWQLSDMTHERGSPWDRIWHSSEPLGRLALRIHNEDIKNHFRLSARRSAPL</sequence>
<dbReference type="RefSeq" id="WP_149817751.1">
    <property type="nucleotide sequence ID" value="NZ_VUOA01000021.1"/>
</dbReference>
<accession>A0A5B2VEB0</accession>
<evidence type="ECO:0000313" key="2">
    <source>
        <dbReference type="EMBL" id="KAA2236966.1"/>
    </source>
</evidence>
<dbReference type="Pfam" id="PF13274">
    <property type="entry name" value="SocA_Panacea"/>
    <property type="match status" value="1"/>
</dbReference>
<reference evidence="2 3" key="2">
    <citation type="submission" date="2019-09" db="EMBL/GenBank/DDBJ databases">
        <authorList>
            <person name="Jin C."/>
        </authorList>
    </citation>
    <scope>NUCLEOTIDE SEQUENCE [LARGE SCALE GENOMIC DNA]</scope>
    <source>
        <strain evidence="2 3">BN140002</strain>
    </source>
</reference>
<protein>
    <submittedName>
        <fullName evidence="2">DUF4065 domain-containing protein</fullName>
    </submittedName>
</protein>
<dbReference type="InterPro" id="IPR025272">
    <property type="entry name" value="SocA_Panacea"/>
</dbReference>
<dbReference type="EMBL" id="VUOA01000021">
    <property type="protein sequence ID" value="KAA2236966.1"/>
    <property type="molecule type" value="Genomic_DNA"/>
</dbReference>
<feature type="domain" description="Antitoxin SocA-like Panacea" evidence="1">
    <location>
        <begin position="32"/>
        <end position="135"/>
    </location>
</feature>
<comment type="caution">
    <text evidence="2">The sequence shown here is derived from an EMBL/GenBank/DDBJ whole genome shotgun (WGS) entry which is preliminary data.</text>
</comment>
<name>A0A5B2VEB0_9HYPH</name>
<gene>
    <name evidence="2" type="ORF">F0L46_11885</name>
</gene>
<organism evidence="2 3">
    <name type="scientific">Salinarimonas soli</name>
    <dbReference type="NCBI Taxonomy" id="1638099"/>
    <lineage>
        <taxon>Bacteria</taxon>
        <taxon>Pseudomonadati</taxon>
        <taxon>Pseudomonadota</taxon>
        <taxon>Alphaproteobacteria</taxon>
        <taxon>Hyphomicrobiales</taxon>
        <taxon>Salinarimonadaceae</taxon>
        <taxon>Salinarimonas</taxon>
    </lineage>
</organism>
<evidence type="ECO:0000259" key="1">
    <source>
        <dbReference type="Pfam" id="PF13274"/>
    </source>
</evidence>
<keyword evidence="3" id="KW-1185">Reference proteome</keyword>
<reference evidence="2 3" key="1">
    <citation type="submission" date="2019-09" db="EMBL/GenBank/DDBJ databases">
        <title>Salinarimonas rosea gen. nov., sp. nov., a new member of the a-2 subgroup of the Proteobacteria.</title>
        <authorList>
            <person name="Liu J."/>
        </authorList>
    </citation>
    <scope>NUCLEOTIDE SEQUENCE [LARGE SCALE GENOMIC DNA]</scope>
    <source>
        <strain evidence="2 3">BN140002</strain>
    </source>
</reference>